<comment type="caution">
    <text evidence="2">The sequence shown here is derived from an EMBL/GenBank/DDBJ whole genome shotgun (WGS) entry which is preliminary data.</text>
</comment>
<dbReference type="SUPFAM" id="SSF54637">
    <property type="entry name" value="Thioesterase/thiol ester dehydrase-isomerase"/>
    <property type="match status" value="1"/>
</dbReference>
<dbReference type="AlphaFoldDB" id="A0AA41FDJ0"/>
<dbReference type="Proteomes" id="UP000708338">
    <property type="component" value="Unassembled WGS sequence"/>
</dbReference>
<accession>A0AA41FDJ0</accession>
<proteinExistence type="predicted"/>
<reference evidence="2" key="1">
    <citation type="journal article" date="2021" name="Gut Microbes">
        <title>A synthetic consortium of 100 gut commensals modulates the composition and function in a colon model of the microbiome of elderly subjects.</title>
        <authorList>
            <person name="Perez M."/>
            <person name="Ntemiri A."/>
            <person name="Tan H."/>
            <person name="Harris H.M.B."/>
            <person name="Roager H.M."/>
            <person name="Ribiere C."/>
            <person name="O'Toole P.W."/>
        </authorList>
    </citation>
    <scope>NUCLEOTIDE SEQUENCE</scope>
    <source>
        <strain evidence="2">MCC335</strain>
    </source>
</reference>
<protein>
    <submittedName>
        <fullName evidence="2">Uncharacterized protein</fullName>
    </submittedName>
</protein>
<dbReference type="RefSeq" id="WP_040417913.1">
    <property type="nucleotide sequence ID" value="NZ_CABJDD010000020.1"/>
</dbReference>
<sequence length="223" mass="25187">MRQLIYETCLWGRHRFDGWVMARAVYRKYSNEAAVCFHTQRKKSHRYAAVLETTGYTQAAAPAGSLEVLLMDVSKDKNQQGDAPQLHFQISATSKPSSLESSSTDPPFTDPSSTDPPSMCFLKTDLRQFLKESGDTNPIHRGDPALVPGLWIFTRLYEPFSHMACSHLPVLPIEYGIHLPIEYSIRLIRPTYTGQPIYLKCENNTVTGSCDGLVHFHLQIKNL</sequence>
<evidence type="ECO:0000313" key="2">
    <source>
        <dbReference type="EMBL" id="MBT9809632.1"/>
    </source>
</evidence>
<feature type="region of interest" description="Disordered" evidence="1">
    <location>
        <begin position="95"/>
        <end position="117"/>
    </location>
</feature>
<organism evidence="2 3">
    <name type="scientific">Enterocloster citroniae</name>
    <dbReference type="NCBI Taxonomy" id="358743"/>
    <lineage>
        <taxon>Bacteria</taxon>
        <taxon>Bacillati</taxon>
        <taxon>Bacillota</taxon>
        <taxon>Clostridia</taxon>
        <taxon>Lachnospirales</taxon>
        <taxon>Lachnospiraceae</taxon>
        <taxon>Enterocloster</taxon>
    </lineage>
</organism>
<evidence type="ECO:0000313" key="3">
    <source>
        <dbReference type="Proteomes" id="UP000708338"/>
    </source>
</evidence>
<name>A0AA41FDJ0_9FIRM</name>
<dbReference type="InterPro" id="IPR029069">
    <property type="entry name" value="HotDog_dom_sf"/>
</dbReference>
<dbReference type="EMBL" id="WQPS01000007">
    <property type="protein sequence ID" value="MBT9809632.1"/>
    <property type="molecule type" value="Genomic_DNA"/>
</dbReference>
<gene>
    <name evidence="2" type="ORF">GPL26_08250</name>
</gene>
<evidence type="ECO:0000256" key="1">
    <source>
        <dbReference type="SAM" id="MobiDB-lite"/>
    </source>
</evidence>